<sequence length="285" mass="31387">CILHCFSSQAVSDLIAIGTLHGLILIFDPKQALKLCLGSTAHGAQYGAITALTFNNDCTRLLCGFAKGQIIVWDSGTGKLLRTITDAHPPGSAVLSIKLLVVGLKPSFNILYRSPYGKAQPSSVPVLAWQFVWTQERVDPVLAFCRGSKIIFFHLNCAGDQIEFASLMEIDLQYEIINLKWVNSRTLLLQDGLDKLHVIDRESCEELDSHSLADVHLVRSCSYFDSSESKQTISPTMREIQQKACYQSIWTYGGQTVFLGAKVRIIVTVEVGAEGLGQCYISDSI</sequence>
<dbReference type="Gene3D" id="2.130.10.10">
    <property type="entry name" value="YVTN repeat-like/Quinoprotein amine dehydrogenase"/>
    <property type="match status" value="1"/>
</dbReference>
<reference evidence="1" key="5">
    <citation type="submission" date="2025-09" db="UniProtKB">
        <authorList>
            <consortium name="Ensembl"/>
        </authorList>
    </citation>
    <scope>IDENTIFICATION</scope>
</reference>
<evidence type="ECO:0000313" key="2">
    <source>
        <dbReference type="Proteomes" id="UP000314986"/>
    </source>
</evidence>
<dbReference type="Ensembl" id="ENSCMIT00000035943.1">
    <property type="protein sequence ID" value="ENSCMIP00000035417.1"/>
    <property type="gene ID" value="ENSCMIG00000014984.1"/>
</dbReference>
<dbReference type="AlphaFoldDB" id="A0A4W3J0L1"/>
<dbReference type="GO" id="GO:0034058">
    <property type="term" value="P:endosomal vesicle fusion"/>
    <property type="evidence" value="ECO:0007669"/>
    <property type="project" value="TreeGrafter"/>
</dbReference>
<dbReference type="PANTHER" id="PTHR12616:SF8">
    <property type="entry name" value="VACUOLAR PROTEIN SORTING-ASSOCIATED PROTEIN 8 HOMOLOG"/>
    <property type="match status" value="1"/>
</dbReference>
<organism evidence="1 2">
    <name type="scientific">Callorhinchus milii</name>
    <name type="common">Ghost shark</name>
    <dbReference type="NCBI Taxonomy" id="7868"/>
    <lineage>
        <taxon>Eukaryota</taxon>
        <taxon>Metazoa</taxon>
        <taxon>Chordata</taxon>
        <taxon>Craniata</taxon>
        <taxon>Vertebrata</taxon>
        <taxon>Chondrichthyes</taxon>
        <taxon>Holocephali</taxon>
        <taxon>Chimaeriformes</taxon>
        <taxon>Callorhinchidae</taxon>
        <taxon>Callorhinchus</taxon>
    </lineage>
</organism>
<accession>A0A4W3J0L1</accession>
<dbReference type="GO" id="GO:0033263">
    <property type="term" value="C:CORVET complex"/>
    <property type="evidence" value="ECO:0007669"/>
    <property type="project" value="TreeGrafter"/>
</dbReference>
<protein>
    <submittedName>
        <fullName evidence="1">Uncharacterized protein</fullName>
    </submittedName>
</protein>
<proteinExistence type="predicted"/>
<dbReference type="GO" id="GO:0006623">
    <property type="term" value="P:protein targeting to vacuole"/>
    <property type="evidence" value="ECO:0007669"/>
    <property type="project" value="InterPro"/>
</dbReference>
<evidence type="ECO:0000313" key="1">
    <source>
        <dbReference type="Ensembl" id="ENSCMIP00000035417.1"/>
    </source>
</evidence>
<dbReference type="InterPro" id="IPR036322">
    <property type="entry name" value="WD40_repeat_dom_sf"/>
</dbReference>
<dbReference type="GO" id="GO:0030897">
    <property type="term" value="C:HOPS complex"/>
    <property type="evidence" value="ECO:0007669"/>
    <property type="project" value="TreeGrafter"/>
</dbReference>
<dbReference type="SUPFAM" id="SSF50978">
    <property type="entry name" value="WD40 repeat-like"/>
    <property type="match status" value="1"/>
</dbReference>
<dbReference type="PANTHER" id="PTHR12616">
    <property type="entry name" value="VACUOLAR PROTEIN SORTING VPS41"/>
    <property type="match status" value="1"/>
</dbReference>
<dbReference type="InterPro" id="IPR015943">
    <property type="entry name" value="WD40/YVTN_repeat-like_dom_sf"/>
</dbReference>
<reference evidence="1" key="4">
    <citation type="submission" date="2025-08" db="UniProtKB">
        <authorList>
            <consortium name="Ensembl"/>
        </authorList>
    </citation>
    <scope>IDENTIFICATION</scope>
</reference>
<dbReference type="Proteomes" id="UP000314986">
    <property type="component" value="Unassembled WGS sequence"/>
</dbReference>
<name>A0A4W3J0L1_CALMI</name>
<dbReference type="GO" id="GO:0005769">
    <property type="term" value="C:early endosome"/>
    <property type="evidence" value="ECO:0007669"/>
    <property type="project" value="TreeGrafter"/>
</dbReference>
<dbReference type="GeneTree" id="ENSGT00390000010672"/>
<dbReference type="InterPro" id="IPR045111">
    <property type="entry name" value="Vps41/Vps8"/>
</dbReference>
<reference evidence="2" key="3">
    <citation type="journal article" date="2014" name="Nature">
        <title>Elephant shark genome provides unique insights into gnathostome evolution.</title>
        <authorList>
            <consortium name="International Elephant Shark Genome Sequencing Consortium"/>
            <person name="Venkatesh B."/>
            <person name="Lee A.P."/>
            <person name="Ravi V."/>
            <person name="Maurya A.K."/>
            <person name="Lian M.M."/>
            <person name="Swann J.B."/>
            <person name="Ohta Y."/>
            <person name="Flajnik M.F."/>
            <person name="Sutoh Y."/>
            <person name="Kasahara M."/>
            <person name="Hoon S."/>
            <person name="Gangu V."/>
            <person name="Roy S.W."/>
            <person name="Irimia M."/>
            <person name="Korzh V."/>
            <person name="Kondrychyn I."/>
            <person name="Lim Z.W."/>
            <person name="Tay B.H."/>
            <person name="Tohari S."/>
            <person name="Kong K.W."/>
            <person name="Ho S."/>
            <person name="Lorente-Galdos B."/>
            <person name="Quilez J."/>
            <person name="Marques-Bonet T."/>
            <person name="Raney B.J."/>
            <person name="Ingham P.W."/>
            <person name="Tay A."/>
            <person name="Hillier L.W."/>
            <person name="Minx P."/>
            <person name="Boehm T."/>
            <person name="Wilson R.K."/>
            <person name="Brenner S."/>
            <person name="Warren W.C."/>
        </authorList>
    </citation>
    <scope>NUCLEOTIDE SEQUENCE [LARGE SCALE GENOMIC DNA]</scope>
</reference>
<reference evidence="2" key="1">
    <citation type="journal article" date="2006" name="Science">
        <title>Ancient noncoding elements conserved in the human genome.</title>
        <authorList>
            <person name="Venkatesh B."/>
            <person name="Kirkness E.F."/>
            <person name="Loh Y.H."/>
            <person name="Halpern A.L."/>
            <person name="Lee A.P."/>
            <person name="Johnson J."/>
            <person name="Dandona N."/>
            <person name="Viswanathan L.D."/>
            <person name="Tay A."/>
            <person name="Venter J.C."/>
            <person name="Strausberg R.L."/>
            <person name="Brenner S."/>
        </authorList>
    </citation>
    <scope>NUCLEOTIDE SEQUENCE [LARGE SCALE GENOMIC DNA]</scope>
</reference>
<dbReference type="GO" id="GO:0005770">
    <property type="term" value="C:late endosome"/>
    <property type="evidence" value="ECO:0007669"/>
    <property type="project" value="TreeGrafter"/>
</dbReference>
<reference evidence="2" key="2">
    <citation type="journal article" date="2007" name="PLoS Biol.">
        <title>Survey sequencing and comparative analysis of the elephant shark (Callorhinchus milii) genome.</title>
        <authorList>
            <person name="Venkatesh B."/>
            <person name="Kirkness E.F."/>
            <person name="Loh Y.H."/>
            <person name="Halpern A.L."/>
            <person name="Lee A.P."/>
            <person name="Johnson J."/>
            <person name="Dandona N."/>
            <person name="Viswanathan L.D."/>
            <person name="Tay A."/>
            <person name="Venter J.C."/>
            <person name="Strausberg R.L."/>
            <person name="Brenner S."/>
        </authorList>
    </citation>
    <scope>NUCLEOTIDE SEQUENCE [LARGE SCALE GENOMIC DNA]</scope>
</reference>
<keyword evidence="2" id="KW-1185">Reference proteome</keyword>
<dbReference type="Pfam" id="PF23410">
    <property type="entry name" value="Beta-prop_VPS8"/>
    <property type="match status" value="1"/>
</dbReference>